<dbReference type="EMBL" id="AMZY02000025">
    <property type="protein sequence ID" value="EMS30995.1"/>
    <property type="molecule type" value="Genomic_DNA"/>
</dbReference>
<dbReference type="InParanoid" id="M7X0F0"/>
<dbReference type="AlphaFoldDB" id="M7X0F0"/>
<protein>
    <submittedName>
        <fullName evidence="1">Uncharacterized protein</fullName>
    </submittedName>
</protein>
<organism evidence="1 2">
    <name type="scientific">Mariniradius saccharolyticus AK6</name>
    <dbReference type="NCBI Taxonomy" id="1239962"/>
    <lineage>
        <taxon>Bacteria</taxon>
        <taxon>Pseudomonadati</taxon>
        <taxon>Bacteroidota</taxon>
        <taxon>Cytophagia</taxon>
        <taxon>Cytophagales</taxon>
        <taxon>Cyclobacteriaceae</taxon>
        <taxon>Mariniradius</taxon>
    </lineage>
</organism>
<evidence type="ECO:0000313" key="2">
    <source>
        <dbReference type="Proteomes" id="UP000010953"/>
    </source>
</evidence>
<proteinExistence type="predicted"/>
<comment type="caution">
    <text evidence="1">The sequence shown here is derived from an EMBL/GenBank/DDBJ whole genome shotgun (WGS) entry which is preliminary data.</text>
</comment>
<gene>
    <name evidence="1" type="ORF">C943_02720</name>
</gene>
<reference evidence="1" key="1">
    <citation type="submission" date="2013-01" db="EMBL/GenBank/DDBJ databases">
        <title>Genome assembly of Mariniradius saccharolyticus AK6.</title>
        <authorList>
            <person name="Vaidya B."/>
            <person name="Khatri I."/>
            <person name="Tanuku N.R.S."/>
            <person name="Subramanian S."/>
            <person name="Pinnaka A."/>
        </authorList>
    </citation>
    <scope>NUCLEOTIDE SEQUENCE [LARGE SCALE GENOMIC DNA]</scope>
    <source>
        <strain evidence="1">AK6</strain>
    </source>
</reference>
<evidence type="ECO:0000313" key="1">
    <source>
        <dbReference type="EMBL" id="EMS30995.1"/>
    </source>
</evidence>
<accession>M7X0F0</accession>
<name>M7X0F0_9BACT</name>
<dbReference type="Proteomes" id="UP000010953">
    <property type="component" value="Unassembled WGS sequence"/>
</dbReference>
<sequence>MGEIFTFGAVAGGKSPSMSPFGARSLQITNDPEFLTLMVAELPVRFKLP</sequence>
<keyword evidence="2" id="KW-1185">Reference proteome</keyword>